<feature type="transmembrane region" description="Helical" evidence="1">
    <location>
        <begin position="233"/>
        <end position="257"/>
    </location>
</feature>
<organism evidence="2 3">
    <name type="scientific">Panagrellus redivivus</name>
    <name type="common">Microworm</name>
    <dbReference type="NCBI Taxonomy" id="6233"/>
    <lineage>
        <taxon>Eukaryota</taxon>
        <taxon>Metazoa</taxon>
        <taxon>Ecdysozoa</taxon>
        <taxon>Nematoda</taxon>
        <taxon>Chromadorea</taxon>
        <taxon>Rhabditida</taxon>
        <taxon>Tylenchina</taxon>
        <taxon>Panagrolaimomorpha</taxon>
        <taxon>Panagrolaimoidea</taxon>
        <taxon>Panagrolaimidae</taxon>
        <taxon>Panagrellus</taxon>
    </lineage>
</organism>
<proteinExistence type="predicted"/>
<evidence type="ECO:0000313" key="3">
    <source>
        <dbReference type="WBParaSite" id="Pan_g5543.t1"/>
    </source>
</evidence>
<keyword evidence="1" id="KW-0812">Transmembrane</keyword>
<feature type="transmembrane region" description="Helical" evidence="1">
    <location>
        <begin position="180"/>
        <end position="197"/>
    </location>
</feature>
<reference evidence="3" key="2">
    <citation type="submission" date="2020-10" db="UniProtKB">
        <authorList>
            <consortium name="WormBaseParasite"/>
        </authorList>
    </citation>
    <scope>IDENTIFICATION</scope>
</reference>
<name>A0A7E4W098_PANRE</name>
<keyword evidence="1" id="KW-0472">Membrane</keyword>
<dbReference type="AlphaFoldDB" id="A0A7E4W098"/>
<dbReference type="WBParaSite" id="Pan_g5543.t1">
    <property type="protein sequence ID" value="Pan_g5543.t1"/>
    <property type="gene ID" value="Pan_g5543"/>
</dbReference>
<accession>A0A7E4W098</accession>
<protein>
    <submittedName>
        <fullName evidence="3">G protein-coupled receptor</fullName>
    </submittedName>
</protein>
<reference evidence="2" key="1">
    <citation type="journal article" date="2013" name="Genetics">
        <title>The draft genome and transcriptome of Panagrellus redivivus are shaped by the harsh demands of a free-living lifestyle.</title>
        <authorList>
            <person name="Srinivasan J."/>
            <person name="Dillman A.R."/>
            <person name="Macchietto M.G."/>
            <person name="Heikkinen L."/>
            <person name="Lakso M."/>
            <person name="Fracchia K.M."/>
            <person name="Antoshechkin I."/>
            <person name="Mortazavi A."/>
            <person name="Wong G."/>
            <person name="Sternberg P.W."/>
        </authorList>
    </citation>
    <scope>NUCLEOTIDE SEQUENCE [LARGE SCALE GENOMIC DNA]</scope>
    <source>
        <strain evidence="2">MT8872</strain>
    </source>
</reference>
<keyword evidence="1" id="KW-1133">Transmembrane helix</keyword>
<feature type="transmembrane region" description="Helical" evidence="1">
    <location>
        <begin position="152"/>
        <end position="173"/>
    </location>
</feature>
<evidence type="ECO:0000256" key="1">
    <source>
        <dbReference type="SAM" id="Phobius"/>
    </source>
</evidence>
<keyword evidence="2" id="KW-1185">Reference proteome</keyword>
<sequence>MERVPLRGLRDDAVLFYPPKSGKSRIQSCYQSVRDNWPSDWNPFLSSTERDIRDHRIDSFCQVERFFWRISPSYFLTILYSFLNISAFMSAITVSTVWDFYDPMPMPYDTSWGRRCGEFYQYAYLFSNGRRVAKTQVYTKLDDLSIQTGIHYFSHLFFACPGYIMPIIIFYIVFRKQPRYFLLVITWLAMMCIRQLFDLCSHLARLAISNDVNKMHKVAEEESIPLRYLYYRLFLTFLPCLWLPLMLYNCVIVIAHYRALTKTISMAQYFFIDKLQQQHLRQHDR</sequence>
<dbReference type="Proteomes" id="UP000492821">
    <property type="component" value="Unassembled WGS sequence"/>
</dbReference>
<feature type="transmembrane region" description="Helical" evidence="1">
    <location>
        <begin position="74"/>
        <end position="98"/>
    </location>
</feature>
<evidence type="ECO:0000313" key="2">
    <source>
        <dbReference type="Proteomes" id="UP000492821"/>
    </source>
</evidence>